<dbReference type="InterPro" id="IPR000182">
    <property type="entry name" value="GNAT_dom"/>
</dbReference>
<protein>
    <submittedName>
        <fullName evidence="2">Acetyltransferase (GNAT) domain-containing protein</fullName>
    </submittedName>
</protein>
<gene>
    <name evidence="2" type="ORF">SAMN05421578_12057</name>
</gene>
<accession>A0ABY1KC59</accession>
<dbReference type="Gene3D" id="3.40.630.30">
    <property type="match status" value="1"/>
</dbReference>
<feature type="domain" description="N-acetyltransferase" evidence="1">
    <location>
        <begin position="1"/>
        <end position="74"/>
    </location>
</feature>
<comment type="caution">
    <text evidence="2">The sequence shown here is derived from an EMBL/GenBank/DDBJ whole genome shotgun (WGS) entry which is preliminary data.</text>
</comment>
<evidence type="ECO:0000259" key="1">
    <source>
        <dbReference type="PROSITE" id="PS51186"/>
    </source>
</evidence>
<dbReference type="SUPFAM" id="SSF55729">
    <property type="entry name" value="Acyl-CoA N-acyltransferases (Nat)"/>
    <property type="match status" value="1"/>
</dbReference>
<dbReference type="EMBL" id="FTNK01000020">
    <property type="protein sequence ID" value="SIR58480.1"/>
    <property type="molecule type" value="Genomic_DNA"/>
</dbReference>
<evidence type="ECO:0000313" key="2">
    <source>
        <dbReference type="EMBL" id="SIR58480.1"/>
    </source>
</evidence>
<reference evidence="2 3" key="1">
    <citation type="submission" date="2017-01" db="EMBL/GenBank/DDBJ databases">
        <authorList>
            <person name="Varghese N."/>
            <person name="Submissions S."/>
        </authorList>
    </citation>
    <scope>NUCLEOTIDE SEQUENCE [LARGE SCALE GENOMIC DNA]</scope>
    <source>
        <strain evidence="2 3">ATCC 23464</strain>
    </source>
</reference>
<dbReference type="Pfam" id="PF13673">
    <property type="entry name" value="Acetyltransf_10"/>
    <property type="match status" value="1"/>
</dbReference>
<dbReference type="InterPro" id="IPR016181">
    <property type="entry name" value="Acyl_CoA_acyltransferase"/>
</dbReference>
<organism evidence="2 3">
    <name type="scientific">Paenibacillus macquariensis</name>
    <dbReference type="NCBI Taxonomy" id="948756"/>
    <lineage>
        <taxon>Bacteria</taxon>
        <taxon>Bacillati</taxon>
        <taxon>Bacillota</taxon>
        <taxon>Bacilli</taxon>
        <taxon>Bacillales</taxon>
        <taxon>Paenibacillaceae</taxon>
        <taxon>Paenibacillus</taxon>
    </lineage>
</organism>
<proteinExistence type="predicted"/>
<name>A0ABY1KC59_9BACL</name>
<keyword evidence="3" id="KW-1185">Reference proteome</keyword>
<sequence length="76" mass="9127">MHLDKLFNHEDYQSKGIGTSSMQFIEQQFPNVSIRTLYTPHLSFRNHDFYDKLGYEKVKEVQLTSKLKLFKFQKQV</sequence>
<dbReference type="PROSITE" id="PS51186">
    <property type="entry name" value="GNAT"/>
    <property type="match status" value="1"/>
</dbReference>
<evidence type="ECO:0000313" key="3">
    <source>
        <dbReference type="Proteomes" id="UP000186666"/>
    </source>
</evidence>
<dbReference type="Proteomes" id="UP000186666">
    <property type="component" value="Unassembled WGS sequence"/>
</dbReference>